<protein>
    <submittedName>
        <fullName evidence="3">Phosphotransferase</fullName>
    </submittedName>
</protein>
<evidence type="ECO:0000313" key="4">
    <source>
        <dbReference type="Proteomes" id="UP001597467"/>
    </source>
</evidence>
<feature type="domain" description="Aminoglycoside phosphotransferase" evidence="2">
    <location>
        <begin position="40"/>
        <end position="251"/>
    </location>
</feature>
<accession>A0ABW5JXG6</accession>
<dbReference type="Proteomes" id="UP001597467">
    <property type="component" value="Unassembled WGS sequence"/>
</dbReference>
<evidence type="ECO:0000259" key="2">
    <source>
        <dbReference type="Pfam" id="PF01636"/>
    </source>
</evidence>
<dbReference type="EMBL" id="JBHULM010000001">
    <property type="protein sequence ID" value="MFD2540964.1"/>
    <property type="molecule type" value="Genomic_DNA"/>
</dbReference>
<dbReference type="InterPro" id="IPR011009">
    <property type="entry name" value="Kinase-like_dom_sf"/>
</dbReference>
<reference evidence="4" key="1">
    <citation type="journal article" date="2019" name="Int. J. Syst. Evol. Microbiol.">
        <title>The Global Catalogue of Microorganisms (GCM) 10K type strain sequencing project: providing services to taxonomists for standard genome sequencing and annotation.</title>
        <authorList>
            <consortium name="The Broad Institute Genomics Platform"/>
            <consortium name="The Broad Institute Genome Sequencing Center for Infectious Disease"/>
            <person name="Wu L."/>
            <person name="Ma J."/>
        </authorList>
    </citation>
    <scope>NUCLEOTIDE SEQUENCE [LARGE SCALE GENOMIC DNA]</scope>
    <source>
        <strain evidence="4">KCTC 42808</strain>
    </source>
</reference>
<dbReference type="Pfam" id="PF01636">
    <property type="entry name" value="APH"/>
    <property type="match status" value="1"/>
</dbReference>
<comment type="similarity">
    <text evidence="1">Belongs to the pseudomonas-type ThrB family.</text>
</comment>
<dbReference type="SUPFAM" id="SSF56112">
    <property type="entry name" value="Protein kinase-like (PK-like)"/>
    <property type="match status" value="1"/>
</dbReference>
<dbReference type="PANTHER" id="PTHR21064:SF6">
    <property type="entry name" value="AMINOGLYCOSIDE PHOSPHOTRANSFERASE DOMAIN-CONTAINING PROTEIN"/>
    <property type="match status" value="1"/>
</dbReference>
<name>A0ABW5JXG6_9FLAO</name>
<dbReference type="InterPro" id="IPR002575">
    <property type="entry name" value="Aminoglycoside_PTrfase"/>
</dbReference>
<dbReference type="Gene3D" id="3.90.1200.10">
    <property type="match status" value="1"/>
</dbReference>
<dbReference type="InterPro" id="IPR050249">
    <property type="entry name" value="Pseudomonas-type_ThrB"/>
</dbReference>
<organism evidence="3 4">
    <name type="scientific">Lacinutrix gracilariae</name>
    <dbReference type="NCBI Taxonomy" id="1747198"/>
    <lineage>
        <taxon>Bacteria</taxon>
        <taxon>Pseudomonadati</taxon>
        <taxon>Bacteroidota</taxon>
        <taxon>Flavobacteriia</taxon>
        <taxon>Flavobacteriales</taxon>
        <taxon>Flavobacteriaceae</taxon>
        <taxon>Lacinutrix</taxon>
    </lineage>
</organism>
<evidence type="ECO:0000256" key="1">
    <source>
        <dbReference type="ARBA" id="ARBA00038240"/>
    </source>
</evidence>
<keyword evidence="4" id="KW-1185">Reference proteome</keyword>
<comment type="caution">
    <text evidence="3">The sequence shown here is derived from an EMBL/GenBank/DDBJ whole genome shotgun (WGS) entry which is preliminary data.</text>
</comment>
<sequence>MDYAPAISSILSPKYLSAFVKQQYQLDATTTCSVLKTGVNHSYLISTSDKKYVLRVYFLDWRTKNEIAEELKLLNQLQANGISVSFPIQDKNANYIQEISAIEGKRYAVLFSYAEGKTIRNPTKETCFTIGETMAKFHQLTVNKMVNRIHYNAKTLVSEAYISATKFFDNTTEEMAYYQRAEAITTSVFNTAKTEDLRTGVVHLDFWYENMKIKNAANITLFDFDNCGNGWLFLDISYCLMILFRNEPNKEVFKEKQTSFYHGYTSVNPISNEELRLIPYGGLAIWLHYNGIHIKRFNDFSNPFLSDEFLKFWIHTVKQWMEFNGIKI</sequence>
<gene>
    <name evidence="3" type="ORF">ACFSSB_01420</name>
</gene>
<dbReference type="PANTHER" id="PTHR21064">
    <property type="entry name" value="AMINOGLYCOSIDE PHOSPHOTRANSFERASE DOMAIN-CONTAINING PROTEIN-RELATED"/>
    <property type="match status" value="1"/>
</dbReference>
<proteinExistence type="inferred from homology"/>
<dbReference type="Gene3D" id="3.30.200.20">
    <property type="entry name" value="Phosphorylase Kinase, domain 1"/>
    <property type="match status" value="1"/>
</dbReference>
<evidence type="ECO:0000313" key="3">
    <source>
        <dbReference type="EMBL" id="MFD2540964.1"/>
    </source>
</evidence>
<dbReference type="RefSeq" id="WP_379900170.1">
    <property type="nucleotide sequence ID" value="NZ_JBHULM010000001.1"/>
</dbReference>